<reference evidence="7 8" key="1">
    <citation type="journal article" date="2020" name="ISME J.">
        <title>Enrichment and physiological characterization of a novel comammox Nitrospira indicates ammonium inhibition of complete nitrification.</title>
        <authorList>
            <person name="Sakoula D."/>
            <person name="Koch H."/>
            <person name="Frank J."/>
            <person name="Jetten M.S.M."/>
            <person name="van Kessel M.A.H.J."/>
            <person name="Lucker S."/>
        </authorList>
    </citation>
    <scope>NUCLEOTIDE SEQUENCE [LARGE SCALE GENOMIC DNA]</scope>
    <source>
        <strain evidence="7">Comreactor17</strain>
    </source>
</reference>
<dbReference type="PANTHER" id="PTHR21266">
    <property type="entry name" value="IRON-SULFUR DOMAIN CONTAINING PROTEIN"/>
    <property type="match status" value="1"/>
</dbReference>
<name>A0A7S8FC95_9BACT</name>
<evidence type="ECO:0000313" key="7">
    <source>
        <dbReference type="EMBL" id="QPD03036.1"/>
    </source>
</evidence>
<dbReference type="EMBL" id="CP047423">
    <property type="protein sequence ID" value="QPD03036.1"/>
    <property type="molecule type" value="Genomic_DNA"/>
</dbReference>
<dbReference type="KEGG" id="nkf:Nkreftii_000810"/>
<evidence type="ECO:0000256" key="3">
    <source>
        <dbReference type="ARBA" id="ARBA00023002"/>
    </source>
</evidence>
<dbReference type="GO" id="GO:0016491">
    <property type="term" value="F:oxidoreductase activity"/>
    <property type="evidence" value="ECO:0007669"/>
    <property type="project" value="UniProtKB-KW"/>
</dbReference>
<dbReference type="GO" id="GO:0051537">
    <property type="term" value="F:2 iron, 2 sulfur cluster binding"/>
    <property type="evidence" value="ECO:0007669"/>
    <property type="project" value="UniProtKB-KW"/>
</dbReference>
<evidence type="ECO:0000259" key="6">
    <source>
        <dbReference type="PROSITE" id="PS51296"/>
    </source>
</evidence>
<evidence type="ECO:0000313" key="8">
    <source>
        <dbReference type="Proteomes" id="UP000593737"/>
    </source>
</evidence>
<protein>
    <submittedName>
        <fullName evidence="7">Rieske iron-sulfur protein</fullName>
    </submittedName>
</protein>
<keyword evidence="4" id="KW-0408">Iron</keyword>
<dbReference type="SUPFAM" id="SSF55961">
    <property type="entry name" value="Bet v1-like"/>
    <property type="match status" value="1"/>
</dbReference>
<evidence type="ECO:0000256" key="5">
    <source>
        <dbReference type="ARBA" id="ARBA00023014"/>
    </source>
</evidence>
<feature type="domain" description="Rieske" evidence="6">
    <location>
        <begin position="24"/>
        <end position="130"/>
    </location>
</feature>
<gene>
    <name evidence="7" type="ORF">Nkreftii_000810</name>
</gene>
<keyword evidence="3" id="KW-0560">Oxidoreductase</keyword>
<organism evidence="7 8">
    <name type="scientific">Candidatus Nitrospira kreftii</name>
    <dbReference type="NCBI Taxonomy" id="2652173"/>
    <lineage>
        <taxon>Bacteria</taxon>
        <taxon>Pseudomonadati</taxon>
        <taxon>Nitrospirota</taxon>
        <taxon>Nitrospiria</taxon>
        <taxon>Nitrospirales</taxon>
        <taxon>Nitrospiraceae</taxon>
        <taxon>Nitrospira</taxon>
    </lineage>
</organism>
<dbReference type="PROSITE" id="PS51296">
    <property type="entry name" value="RIESKE"/>
    <property type="match status" value="1"/>
</dbReference>
<dbReference type="CDD" id="cd03469">
    <property type="entry name" value="Rieske_RO_Alpha_N"/>
    <property type="match status" value="1"/>
</dbReference>
<dbReference type="Proteomes" id="UP000593737">
    <property type="component" value="Chromosome"/>
</dbReference>
<evidence type="ECO:0000256" key="4">
    <source>
        <dbReference type="ARBA" id="ARBA00023004"/>
    </source>
</evidence>
<dbReference type="InterPro" id="IPR017941">
    <property type="entry name" value="Rieske_2Fe-2S"/>
</dbReference>
<dbReference type="Pfam" id="PF00355">
    <property type="entry name" value="Rieske"/>
    <property type="match status" value="1"/>
</dbReference>
<dbReference type="SUPFAM" id="SSF50022">
    <property type="entry name" value="ISP domain"/>
    <property type="match status" value="1"/>
</dbReference>
<dbReference type="GO" id="GO:0046872">
    <property type="term" value="F:metal ion binding"/>
    <property type="evidence" value="ECO:0007669"/>
    <property type="project" value="UniProtKB-KW"/>
</dbReference>
<dbReference type="InterPro" id="IPR050584">
    <property type="entry name" value="Cholesterol_7-desaturase"/>
</dbReference>
<dbReference type="Gene3D" id="3.90.380.10">
    <property type="entry name" value="Naphthalene 1,2-dioxygenase Alpha Subunit, Chain A, domain 1"/>
    <property type="match status" value="1"/>
</dbReference>
<keyword evidence="5" id="KW-0411">Iron-sulfur</keyword>
<sequence length="363" mass="41497">MIQHPSPASPEVIASRSAPLFGFWYPAVPSHTLRSGTMKGLQMLGLPIVLCRDRAGRLAAMRDICPHRGMPLSFGRFDGDRVECPYHGWQFDTKGRCQRIPALPDEPILKTDKIGVVSYPAEETDGMIWLYLADERGNIDPLPPAPRMPFPSEPRQSFHISLMYTCTADDGIIGLIDPVHGPYVHSWWRSDAQMHEKTKIFEPIPNGFRMTAHRPAKNSGPFHWMERIYGGPLTTTIDFLLPNQRVEFMQCGTAWLANRLMATPVSEMECRIDFSAYWRGLHWLPFGNLIFRTLTKMFLGQDERAMKHLAVGLRHKPSSMFLGDADMPAKWYYKLKAAHLESVQTGRPFEHPLKERVTLRWRS</sequence>
<accession>A0A7S8FC95</accession>
<dbReference type="InterPro" id="IPR036922">
    <property type="entry name" value="Rieske_2Fe-2S_sf"/>
</dbReference>
<evidence type="ECO:0000256" key="2">
    <source>
        <dbReference type="ARBA" id="ARBA00022723"/>
    </source>
</evidence>
<proteinExistence type="predicted"/>
<dbReference type="AlphaFoldDB" id="A0A7S8FC95"/>
<keyword evidence="2" id="KW-0479">Metal-binding</keyword>
<dbReference type="PANTHER" id="PTHR21266:SF60">
    <property type="entry name" value="3-KETOSTEROID-9-ALPHA-MONOOXYGENASE, OXYGENASE COMPONENT"/>
    <property type="match status" value="1"/>
</dbReference>
<dbReference type="Gene3D" id="2.102.10.10">
    <property type="entry name" value="Rieske [2Fe-2S] iron-sulphur domain"/>
    <property type="match status" value="1"/>
</dbReference>
<evidence type="ECO:0000256" key="1">
    <source>
        <dbReference type="ARBA" id="ARBA00022714"/>
    </source>
</evidence>
<keyword evidence="1" id="KW-0001">2Fe-2S</keyword>